<evidence type="ECO:0000313" key="1">
    <source>
        <dbReference type="EMBL" id="SCZ64171.1"/>
    </source>
</evidence>
<dbReference type="AlphaFoldDB" id="A0A1G5QSE0"/>
<evidence type="ECO:0000313" key="2">
    <source>
        <dbReference type="Proteomes" id="UP000199648"/>
    </source>
</evidence>
<dbReference type="Gene3D" id="3.10.640.10">
    <property type="entry name" value="Restriction endonuclease-like alpha-beta roll domain"/>
    <property type="match status" value="1"/>
</dbReference>
<dbReference type="SMART" id="SM01322">
    <property type="entry name" value="YaeQ"/>
    <property type="match status" value="1"/>
</dbReference>
<dbReference type="STRING" id="415747.SAMN03097708_02578"/>
<dbReference type="InterPro" id="IPR038590">
    <property type="entry name" value="YaeQ_sf"/>
</dbReference>
<dbReference type="InterPro" id="IPR011335">
    <property type="entry name" value="Restrct_endonuc-II-like"/>
</dbReference>
<organism evidence="1 2">
    <name type="scientific">Thiohalomonas denitrificans</name>
    <dbReference type="NCBI Taxonomy" id="415747"/>
    <lineage>
        <taxon>Bacteria</taxon>
        <taxon>Pseudomonadati</taxon>
        <taxon>Pseudomonadota</taxon>
        <taxon>Gammaproteobacteria</taxon>
        <taxon>Thiohalomonadales</taxon>
        <taxon>Thiohalomonadaceae</taxon>
        <taxon>Thiohalomonas</taxon>
    </lineage>
</organism>
<dbReference type="OrthoDB" id="5293309at2"/>
<dbReference type="SUPFAM" id="SSF52980">
    <property type="entry name" value="Restriction endonuclease-like"/>
    <property type="match status" value="1"/>
</dbReference>
<dbReference type="PIRSF" id="PIRSF011484">
    <property type="entry name" value="YaeQ"/>
    <property type="match status" value="1"/>
</dbReference>
<reference evidence="1 2" key="1">
    <citation type="submission" date="2016-10" db="EMBL/GenBank/DDBJ databases">
        <authorList>
            <person name="de Groot N.N."/>
        </authorList>
    </citation>
    <scope>NUCLEOTIDE SEQUENCE [LARGE SCALE GENOMIC DNA]</scope>
    <source>
        <strain evidence="1 2">HLD2</strain>
    </source>
</reference>
<keyword evidence="2" id="KW-1185">Reference proteome</keyword>
<dbReference type="CDD" id="cd22368">
    <property type="entry name" value="YaeQ-like"/>
    <property type="match status" value="1"/>
</dbReference>
<dbReference type="EMBL" id="FMWD01000008">
    <property type="protein sequence ID" value="SCZ64171.1"/>
    <property type="molecule type" value="Genomic_DNA"/>
</dbReference>
<name>A0A1G5QSE0_9GAMM</name>
<gene>
    <name evidence="1" type="ORF">SAMN03097708_02578</name>
</gene>
<dbReference type="Pfam" id="PF07152">
    <property type="entry name" value="YaeQ"/>
    <property type="match status" value="1"/>
</dbReference>
<protein>
    <submittedName>
        <fullName evidence="1">Uncharacterized conserved protein YaeQ, suppresses RfaH defect</fullName>
    </submittedName>
</protein>
<proteinExistence type="predicted"/>
<dbReference type="PANTHER" id="PTHR38784:SF1">
    <property type="entry name" value="SUCROSE PHOSPHORYLASE"/>
    <property type="match status" value="1"/>
</dbReference>
<dbReference type="PANTHER" id="PTHR38784">
    <property type="entry name" value="SUCROSE PHOSPHORYLASE"/>
    <property type="match status" value="1"/>
</dbReference>
<sequence length="163" mass="18774">MDRGYYATHHLTLARHPSETSERLMVRLLVFALHAEERLEFTKGLCADDEPAMWAKSLSGEIETWIDVGQPDERRIRKGCNRAGQVVIYAYGGHAAELWWERTHNRITRFDNLQVFSLAPSVTDGLVALEERSMRLQCTVQDGQIWLGNLETTVPIEPFRWYG</sequence>
<dbReference type="Proteomes" id="UP000199648">
    <property type="component" value="Unassembled WGS sequence"/>
</dbReference>
<dbReference type="InterPro" id="IPR009822">
    <property type="entry name" value="YaeQ"/>
</dbReference>
<accession>A0A1G5QSE0</accession>